<sequence>MLKRNAKTYLLVACLALTPLLAGCVSPVAKLHQQARDLGLVALDLDGGKFTLSGFLNRPAQATERLHVYLEGDGRPWERGLIPAAEPTTRDSVVLPLMAGDPAASLYLGRPCYNGHAIDPVCDSTLWTRARYADRVVASMAAALQRFAEQNGYPQLVLIGHSGGGTLALLLAERLPGTIAVVTLAGNYDIDRWTDYHGYQPLQDSINPARRQPGRVPEWHLLGERDTNIPPALFESALRARPHAQVIRVDADHNRGWQAIWPKMLQRLHSVR</sequence>
<dbReference type="SUPFAM" id="SSF53474">
    <property type="entry name" value="alpha/beta-Hydrolases"/>
    <property type="match status" value="1"/>
</dbReference>
<dbReference type="Proteomes" id="UP001524569">
    <property type="component" value="Unassembled WGS sequence"/>
</dbReference>
<feature type="domain" description="AB hydrolase-1" evidence="2">
    <location>
        <begin position="137"/>
        <end position="190"/>
    </location>
</feature>
<dbReference type="PROSITE" id="PS51257">
    <property type="entry name" value="PROKAR_LIPOPROTEIN"/>
    <property type="match status" value="1"/>
</dbReference>
<gene>
    <name evidence="3" type="ORF">NP603_18090</name>
</gene>
<protein>
    <submittedName>
        <fullName evidence="3">Dienelactone hydrolase family protein</fullName>
    </submittedName>
</protein>
<feature type="signal peptide" evidence="1">
    <location>
        <begin position="1"/>
        <end position="22"/>
    </location>
</feature>
<proteinExistence type="predicted"/>
<dbReference type="Pfam" id="PF00561">
    <property type="entry name" value="Abhydrolase_1"/>
    <property type="match status" value="1"/>
</dbReference>
<evidence type="ECO:0000313" key="4">
    <source>
        <dbReference type="Proteomes" id="UP001524569"/>
    </source>
</evidence>
<keyword evidence="4" id="KW-1185">Reference proteome</keyword>
<organism evidence="3 4">
    <name type="scientific">Methylomonas aurea</name>
    <dbReference type="NCBI Taxonomy" id="2952224"/>
    <lineage>
        <taxon>Bacteria</taxon>
        <taxon>Pseudomonadati</taxon>
        <taxon>Pseudomonadota</taxon>
        <taxon>Gammaproteobacteria</taxon>
        <taxon>Methylococcales</taxon>
        <taxon>Methylococcaceae</taxon>
        <taxon>Methylomonas</taxon>
    </lineage>
</organism>
<dbReference type="GO" id="GO:0016787">
    <property type="term" value="F:hydrolase activity"/>
    <property type="evidence" value="ECO:0007669"/>
    <property type="project" value="UniProtKB-KW"/>
</dbReference>
<evidence type="ECO:0000259" key="2">
    <source>
        <dbReference type="Pfam" id="PF00561"/>
    </source>
</evidence>
<reference evidence="3 4" key="1">
    <citation type="submission" date="2022-07" db="EMBL/GenBank/DDBJ databases">
        <title>Methylomonas rivi sp. nov., Methylomonas rosea sp. nov., Methylomonas aureus sp. nov. and Methylomonas subterranea sp. nov., four novel methanotrophs isolated from a freshwater creek and the deep terrestrial subsurface.</title>
        <authorList>
            <person name="Abin C."/>
            <person name="Sankaranarayanan K."/>
            <person name="Garner C."/>
            <person name="Sindelar R."/>
            <person name="Kotary K."/>
            <person name="Garner R."/>
            <person name="Barclay S."/>
            <person name="Lawson P."/>
            <person name="Krumholz L."/>
        </authorList>
    </citation>
    <scope>NUCLEOTIDE SEQUENCE [LARGE SCALE GENOMIC DNA]</scope>
    <source>
        <strain evidence="3 4">SURF-1</strain>
    </source>
</reference>
<feature type="chain" id="PRO_5046034915" evidence="1">
    <location>
        <begin position="23"/>
        <end position="272"/>
    </location>
</feature>
<evidence type="ECO:0000256" key="1">
    <source>
        <dbReference type="SAM" id="SignalP"/>
    </source>
</evidence>
<keyword evidence="1" id="KW-0732">Signal</keyword>
<dbReference type="InterPro" id="IPR029058">
    <property type="entry name" value="AB_hydrolase_fold"/>
</dbReference>
<keyword evidence="3" id="KW-0378">Hydrolase</keyword>
<name>A0ABT1UMW5_9GAMM</name>
<comment type="caution">
    <text evidence="3">The sequence shown here is derived from an EMBL/GenBank/DDBJ whole genome shotgun (WGS) entry which is preliminary data.</text>
</comment>
<evidence type="ECO:0000313" key="3">
    <source>
        <dbReference type="EMBL" id="MCQ8183034.1"/>
    </source>
</evidence>
<dbReference type="Gene3D" id="3.40.50.1820">
    <property type="entry name" value="alpha/beta hydrolase"/>
    <property type="match status" value="1"/>
</dbReference>
<dbReference type="InterPro" id="IPR000073">
    <property type="entry name" value="AB_hydrolase_1"/>
</dbReference>
<dbReference type="RefSeq" id="WP_256612260.1">
    <property type="nucleotide sequence ID" value="NZ_JANIBM010000034.1"/>
</dbReference>
<accession>A0ABT1UMW5</accession>
<dbReference type="EMBL" id="JANIBM010000034">
    <property type="protein sequence ID" value="MCQ8183034.1"/>
    <property type="molecule type" value="Genomic_DNA"/>
</dbReference>